<feature type="chain" id="PRO_5016150190" evidence="1">
    <location>
        <begin position="23"/>
        <end position="128"/>
    </location>
</feature>
<evidence type="ECO:0000313" key="3">
    <source>
        <dbReference type="Proteomes" id="UP000245293"/>
    </source>
</evidence>
<proteinExistence type="predicted"/>
<gene>
    <name evidence="2" type="ORF">DFK10_09745</name>
</gene>
<protein>
    <submittedName>
        <fullName evidence="2">Uncharacterized protein</fullName>
    </submittedName>
</protein>
<reference evidence="3" key="1">
    <citation type="submission" date="2018-05" db="EMBL/GenBank/DDBJ databases">
        <authorList>
            <person name="Du Z."/>
            <person name="Wang X."/>
        </authorList>
    </citation>
    <scope>NUCLEOTIDE SEQUENCE [LARGE SCALE GENOMIC DNA]</scope>
    <source>
        <strain evidence="3">WDS4C29</strain>
    </source>
</reference>
<evidence type="ECO:0000256" key="1">
    <source>
        <dbReference type="SAM" id="SignalP"/>
    </source>
</evidence>
<sequence>MKPIFLVLPLVALVACATPREACIRDAQRQVTLLNQQIATTQGNIDRGYALAEVQDIRTITTTCTGTNEDGSTFTFPCQETRTITRQEPVAINVAEERAKLADLIERRDAAAEATNARIQQCIAMHPE</sequence>
<comment type="caution">
    <text evidence="2">The sequence shown here is derived from an EMBL/GenBank/DDBJ whole genome shotgun (WGS) entry which is preliminary data.</text>
</comment>
<dbReference type="RefSeq" id="WP_109388842.1">
    <property type="nucleotide sequence ID" value="NZ_QETF01000009.1"/>
</dbReference>
<feature type="signal peptide" evidence="1">
    <location>
        <begin position="1"/>
        <end position="22"/>
    </location>
</feature>
<evidence type="ECO:0000313" key="2">
    <source>
        <dbReference type="EMBL" id="PWG16804.1"/>
    </source>
</evidence>
<keyword evidence="1" id="KW-0732">Signal</keyword>
<keyword evidence="3" id="KW-1185">Reference proteome</keyword>
<dbReference type="OrthoDB" id="7875456at2"/>
<dbReference type="AlphaFoldDB" id="A0A2V1P4M9"/>
<dbReference type="PROSITE" id="PS51257">
    <property type="entry name" value="PROKAR_LIPOPROTEIN"/>
    <property type="match status" value="1"/>
</dbReference>
<name>A0A2V1P4M9_9RHOB</name>
<dbReference type="EMBL" id="QETF01000009">
    <property type="protein sequence ID" value="PWG16804.1"/>
    <property type="molecule type" value="Genomic_DNA"/>
</dbReference>
<accession>A0A2V1P4M9</accession>
<organism evidence="2 3">
    <name type="scientific">Salibaculum griseiflavum</name>
    <dbReference type="NCBI Taxonomy" id="1914409"/>
    <lineage>
        <taxon>Bacteria</taxon>
        <taxon>Pseudomonadati</taxon>
        <taxon>Pseudomonadota</taxon>
        <taxon>Alphaproteobacteria</taxon>
        <taxon>Rhodobacterales</taxon>
        <taxon>Roseobacteraceae</taxon>
        <taxon>Salibaculum</taxon>
    </lineage>
</organism>
<dbReference type="Proteomes" id="UP000245293">
    <property type="component" value="Unassembled WGS sequence"/>
</dbReference>